<reference evidence="3 4" key="1">
    <citation type="journal article" date="2018" name="Sci. Data">
        <title>The draft genome sequence of cork oak.</title>
        <authorList>
            <person name="Ramos A.M."/>
            <person name="Usie A."/>
            <person name="Barbosa P."/>
            <person name="Barros P.M."/>
            <person name="Capote T."/>
            <person name="Chaves I."/>
            <person name="Simoes F."/>
            <person name="Abreu I."/>
            <person name="Carrasquinho I."/>
            <person name="Faro C."/>
            <person name="Guimaraes J.B."/>
            <person name="Mendonca D."/>
            <person name="Nobrega F."/>
            <person name="Rodrigues L."/>
            <person name="Saibo N.J.M."/>
            <person name="Varela M.C."/>
            <person name="Egas C."/>
            <person name="Matos J."/>
            <person name="Miguel C.M."/>
            <person name="Oliveira M.M."/>
            <person name="Ricardo C.P."/>
            <person name="Goncalves S."/>
        </authorList>
    </citation>
    <scope>NUCLEOTIDE SEQUENCE [LARGE SCALE GENOMIC DNA]</scope>
    <source>
        <strain evidence="4">cv. HL8</strain>
    </source>
</reference>
<accession>A0AAW0IRT4</accession>
<sequence>MVCGYVWNGEFEKGKVVFVEMRGLSLELNEFSLTGVLGALFDVREGEQVHGIGVKMGLLCGSFIHLNKAIMNMYCKCGNKVAAVKMFDEISEPDDVSWTEWIGAACDGLEALELFKVLQSGDLEMSECTMCLGLEVFSQMRDLSLQPNEYNLASILEVVSNSNSMKQKRYCHADALSLFYTSRSLYLEVDSTIFSIVVKACGALTDLVQGRVVHSLCLKFGFDQDTFVESTVIDIYCKCGSIGDAQKAFRITSRNNLAAWNAMIMGYAQHGCFHEVSDVFEKMCKSGIESDEITFLGFLTSCCHAGLVREANDYLNSMFELHRFIPHLEHYACMVDLLSRVGLLEDAKRTIDQMPIHPDAHIWQILLSACNIHGNVVLGNVAARKLLELQPENESAYLLLSNLYASAVLRLEQYANMFDLLGQVGNLEDAKRTIKQMLIHLDAHIWQIFLSACNIHENVVLGNAAARKLDELQPEN</sequence>
<evidence type="ECO:0000313" key="3">
    <source>
        <dbReference type="EMBL" id="KAK7816928.1"/>
    </source>
</evidence>
<dbReference type="Proteomes" id="UP000237347">
    <property type="component" value="Unassembled WGS sequence"/>
</dbReference>
<keyword evidence="1" id="KW-0677">Repeat</keyword>
<dbReference type="InterPro" id="IPR046960">
    <property type="entry name" value="PPR_At4g14850-like_plant"/>
</dbReference>
<dbReference type="Pfam" id="PF01535">
    <property type="entry name" value="PPR"/>
    <property type="match status" value="2"/>
</dbReference>
<gene>
    <name evidence="3" type="primary">PCMP-H53_1</name>
    <name evidence="3" type="ORF">CFP56_043443</name>
</gene>
<keyword evidence="4" id="KW-1185">Reference proteome</keyword>
<dbReference type="InterPro" id="IPR046848">
    <property type="entry name" value="E_motif"/>
</dbReference>
<evidence type="ECO:0000256" key="1">
    <source>
        <dbReference type="ARBA" id="ARBA00022737"/>
    </source>
</evidence>
<dbReference type="Pfam" id="PF20431">
    <property type="entry name" value="E_motif"/>
    <property type="match status" value="1"/>
</dbReference>
<evidence type="ECO:0000313" key="4">
    <source>
        <dbReference type="Proteomes" id="UP000237347"/>
    </source>
</evidence>
<dbReference type="EMBL" id="PKMF04000911">
    <property type="protein sequence ID" value="KAK7816928.1"/>
    <property type="molecule type" value="Genomic_DNA"/>
</dbReference>
<dbReference type="PANTHER" id="PTHR47926">
    <property type="entry name" value="PENTATRICOPEPTIDE REPEAT-CONTAINING PROTEIN"/>
    <property type="match status" value="1"/>
</dbReference>
<dbReference type="InterPro" id="IPR002885">
    <property type="entry name" value="PPR_rpt"/>
</dbReference>
<comment type="caution">
    <text evidence="3">The sequence shown here is derived from an EMBL/GenBank/DDBJ whole genome shotgun (WGS) entry which is preliminary data.</text>
</comment>
<dbReference type="Pfam" id="PF13041">
    <property type="entry name" value="PPR_2"/>
    <property type="match status" value="1"/>
</dbReference>
<dbReference type="GO" id="GO:0099402">
    <property type="term" value="P:plant organ development"/>
    <property type="evidence" value="ECO:0007669"/>
    <property type="project" value="UniProtKB-ARBA"/>
</dbReference>
<dbReference type="AlphaFoldDB" id="A0AAW0IRT4"/>
<dbReference type="GO" id="GO:0009451">
    <property type="term" value="P:RNA modification"/>
    <property type="evidence" value="ECO:0007669"/>
    <property type="project" value="InterPro"/>
</dbReference>
<dbReference type="InterPro" id="IPR011990">
    <property type="entry name" value="TPR-like_helical_dom_sf"/>
</dbReference>
<evidence type="ECO:0000256" key="2">
    <source>
        <dbReference type="PROSITE-ProRule" id="PRU00708"/>
    </source>
</evidence>
<dbReference type="FunFam" id="1.25.40.10:FF:000158">
    <property type="entry name" value="pentatricopeptide repeat-containing protein At2g33680"/>
    <property type="match status" value="1"/>
</dbReference>
<dbReference type="NCBIfam" id="TIGR00756">
    <property type="entry name" value="PPR"/>
    <property type="match status" value="1"/>
</dbReference>
<organism evidence="3 4">
    <name type="scientific">Quercus suber</name>
    <name type="common">Cork oak</name>
    <dbReference type="NCBI Taxonomy" id="58331"/>
    <lineage>
        <taxon>Eukaryota</taxon>
        <taxon>Viridiplantae</taxon>
        <taxon>Streptophyta</taxon>
        <taxon>Embryophyta</taxon>
        <taxon>Tracheophyta</taxon>
        <taxon>Spermatophyta</taxon>
        <taxon>Magnoliopsida</taxon>
        <taxon>eudicotyledons</taxon>
        <taxon>Gunneridae</taxon>
        <taxon>Pentapetalae</taxon>
        <taxon>rosids</taxon>
        <taxon>fabids</taxon>
        <taxon>Fagales</taxon>
        <taxon>Fagaceae</taxon>
        <taxon>Quercus</taxon>
    </lineage>
</organism>
<protein>
    <submittedName>
        <fullName evidence="3">Pentatricopeptide repeat-containing protein</fullName>
    </submittedName>
</protein>
<dbReference type="GO" id="GO:0003723">
    <property type="term" value="F:RNA binding"/>
    <property type="evidence" value="ECO:0007669"/>
    <property type="project" value="InterPro"/>
</dbReference>
<proteinExistence type="predicted"/>
<name>A0AAW0IRT4_QUESU</name>
<feature type="repeat" description="PPR" evidence="2">
    <location>
        <begin position="256"/>
        <end position="290"/>
    </location>
</feature>
<dbReference type="PANTHER" id="PTHR47926:SF471">
    <property type="entry name" value="DYW DOMAIN-CONTAINING PROTEIN"/>
    <property type="match status" value="1"/>
</dbReference>
<dbReference type="PROSITE" id="PS51375">
    <property type="entry name" value="PPR"/>
    <property type="match status" value="1"/>
</dbReference>
<dbReference type="Gene3D" id="1.25.40.10">
    <property type="entry name" value="Tetratricopeptide repeat domain"/>
    <property type="match status" value="3"/>
</dbReference>